<dbReference type="RefSeq" id="WP_106609393.1">
    <property type="nucleotide sequence ID" value="NZ_PYGJ01000011.1"/>
</dbReference>
<reference evidence="1 2" key="1">
    <citation type="submission" date="2018-03" db="EMBL/GenBank/DDBJ databases">
        <title>Genomic Encyclopedia of Archaeal and Bacterial Type Strains, Phase II (KMG-II): from individual species to whole genera.</title>
        <authorList>
            <person name="Goeker M."/>
        </authorList>
    </citation>
    <scope>NUCLEOTIDE SEQUENCE [LARGE SCALE GENOMIC DNA]</scope>
    <source>
        <strain evidence="1 2">DSM 100673</strain>
    </source>
</reference>
<comment type="caution">
    <text evidence="1">The sequence shown here is derived from an EMBL/GenBank/DDBJ whole genome shotgun (WGS) entry which is preliminary data.</text>
</comment>
<evidence type="ECO:0000313" key="2">
    <source>
        <dbReference type="Proteomes" id="UP000240418"/>
    </source>
</evidence>
<name>A0A2P8F9I3_9RHOB</name>
<proteinExistence type="predicted"/>
<dbReference type="Proteomes" id="UP000240418">
    <property type="component" value="Unassembled WGS sequence"/>
</dbReference>
<keyword evidence="2" id="KW-1185">Reference proteome</keyword>
<sequence length="83" mass="9510">MLDSQEAPPLKGREKRRARREWDKLAEAHKAVAGEKMTLLASALRRELAFEFEAALARLCLAERQIEARMVAFMKNEVNDVNL</sequence>
<organism evidence="1 2">
    <name type="scientific">Shimia abyssi</name>
    <dbReference type="NCBI Taxonomy" id="1662395"/>
    <lineage>
        <taxon>Bacteria</taxon>
        <taxon>Pseudomonadati</taxon>
        <taxon>Pseudomonadota</taxon>
        <taxon>Alphaproteobacteria</taxon>
        <taxon>Rhodobacterales</taxon>
        <taxon>Roseobacteraceae</taxon>
    </lineage>
</organism>
<dbReference type="AlphaFoldDB" id="A0A2P8F9I3"/>
<evidence type="ECO:0000313" key="1">
    <source>
        <dbReference type="EMBL" id="PSL18379.1"/>
    </source>
</evidence>
<protein>
    <submittedName>
        <fullName evidence="1">Uncharacterized protein</fullName>
    </submittedName>
</protein>
<gene>
    <name evidence="1" type="ORF">CLV88_111125</name>
</gene>
<accession>A0A2P8F9I3</accession>
<dbReference type="EMBL" id="PYGJ01000011">
    <property type="protein sequence ID" value="PSL18379.1"/>
    <property type="molecule type" value="Genomic_DNA"/>
</dbReference>